<organism evidence="1 2">
    <name type="scientific">Asanoa iriomotensis</name>
    <dbReference type="NCBI Taxonomy" id="234613"/>
    <lineage>
        <taxon>Bacteria</taxon>
        <taxon>Bacillati</taxon>
        <taxon>Actinomycetota</taxon>
        <taxon>Actinomycetes</taxon>
        <taxon>Micromonosporales</taxon>
        <taxon>Micromonosporaceae</taxon>
        <taxon>Asanoa</taxon>
    </lineage>
</organism>
<name>A0ABQ4BXH1_9ACTN</name>
<dbReference type="Proteomes" id="UP000624325">
    <property type="component" value="Unassembled WGS sequence"/>
</dbReference>
<sequence length="113" mass="11704">MRVDPGASHAAEARRAVGGFGALATLDGAGLPGPARLDGYDASDDVVVAVRVSYGDLAADGPWTCVETARYGGGRMLPLPLREVVEHHVRLDGVRFADLEWSAGSGSVTLDGE</sequence>
<dbReference type="EMBL" id="BONC01000004">
    <property type="protein sequence ID" value="GIF54866.1"/>
    <property type="molecule type" value="Genomic_DNA"/>
</dbReference>
<accession>A0ABQ4BXH1</accession>
<dbReference type="RefSeq" id="WP_203700561.1">
    <property type="nucleotide sequence ID" value="NZ_BAAALU010000013.1"/>
</dbReference>
<keyword evidence="2" id="KW-1185">Reference proteome</keyword>
<gene>
    <name evidence="1" type="ORF">Air01nite_09610</name>
</gene>
<proteinExistence type="predicted"/>
<reference evidence="1 2" key="1">
    <citation type="submission" date="2021-01" db="EMBL/GenBank/DDBJ databases">
        <title>Whole genome shotgun sequence of Asanoa iriomotensis NBRC 100142.</title>
        <authorList>
            <person name="Komaki H."/>
            <person name="Tamura T."/>
        </authorList>
    </citation>
    <scope>NUCLEOTIDE SEQUENCE [LARGE SCALE GENOMIC DNA]</scope>
    <source>
        <strain evidence="1 2">NBRC 100142</strain>
    </source>
</reference>
<protein>
    <submittedName>
        <fullName evidence="1">Uncharacterized protein</fullName>
    </submittedName>
</protein>
<evidence type="ECO:0000313" key="2">
    <source>
        <dbReference type="Proteomes" id="UP000624325"/>
    </source>
</evidence>
<comment type="caution">
    <text evidence="1">The sequence shown here is derived from an EMBL/GenBank/DDBJ whole genome shotgun (WGS) entry which is preliminary data.</text>
</comment>
<evidence type="ECO:0000313" key="1">
    <source>
        <dbReference type="EMBL" id="GIF54866.1"/>
    </source>
</evidence>